<organism evidence="1 2">
    <name type="scientific">Dendrolimus kikuchii</name>
    <dbReference type="NCBI Taxonomy" id="765133"/>
    <lineage>
        <taxon>Eukaryota</taxon>
        <taxon>Metazoa</taxon>
        <taxon>Ecdysozoa</taxon>
        <taxon>Arthropoda</taxon>
        <taxon>Hexapoda</taxon>
        <taxon>Insecta</taxon>
        <taxon>Pterygota</taxon>
        <taxon>Neoptera</taxon>
        <taxon>Endopterygota</taxon>
        <taxon>Lepidoptera</taxon>
        <taxon>Glossata</taxon>
        <taxon>Ditrysia</taxon>
        <taxon>Bombycoidea</taxon>
        <taxon>Lasiocampidae</taxon>
        <taxon>Dendrolimus</taxon>
    </lineage>
</organism>
<dbReference type="EMBL" id="CM034388">
    <property type="protein sequence ID" value="KAJ0183187.1"/>
    <property type="molecule type" value="Genomic_DNA"/>
</dbReference>
<comment type="caution">
    <text evidence="1">The sequence shown here is derived from an EMBL/GenBank/DDBJ whole genome shotgun (WGS) entry which is preliminary data.</text>
</comment>
<evidence type="ECO:0000313" key="1">
    <source>
        <dbReference type="EMBL" id="KAJ0183187.1"/>
    </source>
</evidence>
<name>A0ACC1DIE3_9NEOP</name>
<accession>A0ACC1DIE3</accession>
<reference evidence="1 2" key="1">
    <citation type="journal article" date="2021" name="Front. Genet.">
        <title>Chromosome-Level Genome Assembly Reveals Significant Gene Expansion in the Toll and IMD Signaling Pathways of Dendrolimus kikuchii.</title>
        <authorList>
            <person name="Zhou J."/>
            <person name="Wu P."/>
            <person name="Xiong Z."/>
            <person name="Liu N."/>
            <person name="Zhao N."/>
            <person name="Ji M."/>
            <person name="Qiu Y."/>
            <person name="Yang B."/>
        </authorList>
    </citation>
    <scope>NUCLEOTIDE SEQUENCE [LARGE SCALE GENOMIC DNA]</scope>
    <source>
        <strain evidence="1">Ann1</strain>
    </source>
</reference>
<sequence length="87" mass="9293">MPSLMKWVIDELCAALLLGGFMWELRAADDAARQSTRERRVGGGSTRPTAALAHSGLIGSLGSRSSASSWAKPLELNVMTTTNLAFE</sequence>
<protein>
    <submittedName>
        <fullName evidence="1">Uncharacterized protein</fullName>
    </submittedName>
</protein>
<proteinExistence type="predicted"/>
<evidence type="ECO:0000313" key="2">
    <source>
        <dbReference type="Proteomes" id="UP000824533"/>
    </source>
</evidence>
<keyword evidence="2" id="KW-1185">Reference proteome</keyword>
<gene>
    <name evidence="1" type="ORF">K1T71_001163</name>
</gene>
<dbReference type="Proteomes" id="UP000824533">
    <property type="component" value="Linkage Group LG02"/>
</dbReference>